<keyword evidence="5 9" id="KW-0418">Kinase</keyword>
<evidence type="ECO:0000256" key="4">
    <source>
        <dbReference type="ARBA" id="ARBA00022741"/>
    </source>
</evidence>
<evidence type="ECO:0000256" key="5">
    <source>
        <dbReference type="ARBA" id="ARBA00022777"/>
    </source>
</evidence>
<dbReference type="GO" id="GO:0046656">
    <property type="term" value="P:folic acid biosynthetic process"/>
    <property type="evidence" value="ECO:0007669"/>
    <property type="project" value="UniProtKB-KW"/>
</dbReference>
<evidence type="ECO:0000313" key="10">
    <source>
        <dbReference type="Proteomes" id="UP000199058"/>
    </source>
</evidence>
<dbReference type="Pfam" id="PF01288">
    <property type="entry name" value="HPPK"/>
    <property type="match status" value="1"/>
</dbReference>
<keyword evidence="3" id="KW-0808">Transferase</keyword>
<sequence>MTAETVFAWVSLGSNHDRHFQIGRALDELAERFGKLTISAIYETQPVGIQVEKCAPFYNLVAGFYTQLSPGELNREFKKIEGDAKYILPADKSVYIRSLDLDLVTYGQVTGLVEGVELPYRQLFKHDFVLLPLAELAPEELAPGTDKTYAELWQEHAHPEQQMQRVNFTWQGRQISAASS</sequence>
<organism evidence="9 10">
    <name type="scientific">Marinospirillum celere</name>
    <dbReference type="NCBI Taxonomy" id="1122252"/>
    <lineage>
        <taxon>Bacteria</taxon>
        <taxon>Pseudomonadati</taxon>
        <taxon>Pseudomonadota</taxon>
        <taxon>Gammaproteobacteria</taxon>
        <taxon>Oceanospirillales</taxon>
        <taxon>Oceanospirillaceae</taxon>
        <taxon>Marinospirillum</taxon>
    </lineage>
</organism>
<dbReference type="Gene3D" id="3.30.70.560">
    <property type="entry name" value="7,8-Dihydro-6-hydroxymethylpterin-pyrophosphokinase HPPK"/>
    <property type="match status" value="1"/>
</dbReference>
<evidence type="ECO:0000256" key="7">
    <source>
        <dbReference type="ARBA" id="ARBA00022909"/>
    </source>
</evidence>
<dbReference type="GO" id="GO:0003848">
    <property type="term" value="F:2-amino-4-hydroxy-6-hydroxymethyldihydropteridine diphosphokinase activity"/>
    <property type="evidence" value="ECO:0007669"/>
    <property type="project" value="UniProtKB-EC"/>
</dbReference>
<accession>A0A1I1GS05</accession>
<dbReference type="GO" id="GO:0016301">
    <property type="term" value="F:kinase activity"/>
    <property type="evidence" value="ECO:0007669"/>
    <property type="project" value="UniProtKB-KW"/>
</dbReference>
<name>A0A1I1GS05_9GAMM</name>
<dbReference type="UniPathway" id="UPA00077">
    <property type="reaction ID" value="UER00155"/>
</dbReference>
<keyword evidence="6" id="KW-0067">ATP-binding</keyword>
<keyword evidence="4" id="KW-0547">Nucleotide-binding</keyword>
<keyword evidence="7" id="KW-0289">Folate biosynthesis</keyword>
<dbReference type="GO" id="GO:0046654">
    <property type="term" value="P:tetrahydrofolate biosynthetic process"/>
    <property type="evidence" value="ECO:0007669"/>
    <property type="project" value="UniProtKB-UniPathway"/>
</dbReference>
<protein>
    <recommendedName>
        <fullName evidence="2">2-amino-4-hydroxy-6-hydroxymethyldihydropteridine diphosphokinase</fullName>
        <ecNumber evidence="2">2.7.6.3</ecNumber>
    </recommendedName>
</protein>
<dbReference type="AlphaFoldDB" id="A0A1I1GS05"/>
<gene>
    <name evidence="9" type="ORF">SAMN05660443_1610</name>
</gene>
<dbReference type="InterPro" id="IPR035907">
    <property type="entry name" value="Hppk_sf"/>
</dbReference>
<evidence type="ECO:0000256" key="6">
    <source>
        <dbReference type="ARBA" id="ARBA00022840"/>
    </source>
</evidence>
<dbReference type="EC" id="2.7.6.3" evidence="2"/>
<keyword evidence="10" id="KW-1185">Reference proteome</keyword>
<dbReference type="OrthoDB" id="9790168at2"/>
<evidence type="ECO:0000313" key="9">
    <source>
        <dbReference type="EMBL" id="SFC14599.1"/>
    </source>
</evidence>
<dbReference type="GO" id="GO:0005524">
    <property type="term" value="F:ATP binding"/>
    <property type="evidence" value="ECO:0007669"/>
    <property type="project" value="UniProtKB-KW"/>
</dbReference>
<proteinExistence type="predicted"/>
<dbReference type="RefSeq" id="WP_091961741.1">
    <property type="nucleotide sequence ID" value="NZ_FOLH01000003.1"/>
</dbReference>
<comment type="pathway">
    <text evidence="1">Cofactor biosynthesis; tetrahydrofolate biosynthesis; 2-amino-4-hydroxy-6-hydroxymethyl-7,8-dihydropteridine diphosphate from 7,8-dihydroneopterin triphosphate: step 4/4.</text>
</comment>
<dbReference type="CDD" id="cd00483">
    <property type="entry name" value="HPPK"/>
    <property type="match status" value="1"/>
</dbReference>
<dbReference type="STRING" id="1122252.SAMN05660443_1610"/>
<dbReference type="PANTHER" id="PTHR43071">
    <property type="entry name" value="2-AMINO-4-HYDROXY-6-HYDROXYMETHYLDIHYDROPTERIDINE PYROPHOSPHOKINASE"/>
    <property type="match status" value="1"/>
</dbReference>
<evidence type="ECO:0000256" key="3">
    <source>
        <dbReference type="ARBA" id="ARBA00022679"/>
    </source>
</evidence>
<dbReference type="InterPro" id="IPR000550">
    <property type="entry name" value="Hppk"/>
</dbReference>
<evidence type="ECO:0000256" key="1">
    <source>
        <dbReference type="ARBA" id="ARBA00005051"/>
    </source>
</evidence>
<dbReference type="EMBL" id="FOLH01000003">
    <property type="protein sequence ID" value="SFC14599.1"/>
    <property type="molecule type" value="Genomic_DNA"/>
</dbReference>
<evidence type="ECO:0000259" key="8">
    <source>
        <dbReference type="Pfam" id="PF01288"/>
    </source>
</evidence>
<evidence type="ECO:0000256" key="2">
    <source>
        <dbReference type="ARBA" id="ARBA00013253"/>
    </source>
</evidence>
<dbReference type="SUPFAM" id="SSF55083">
    <property type="entry name" value="6-hydroxymethyl-7,8-dihydropterin pyrophosphokinase, HPPK"/>
    <property type="match status" value="1"/>
</dbReference>
<dbReference type="PANTHER" id="PTHR43071:SF2">
    <property type="entry name" value="2-AMINO-4-HYDROXY-6-HYDROXYMETHYLDIHYDROPTERIDINE PYROPHOSPHOKINASE"/>
    <property type="match status" value="1"/>
</dbReference>
<feature type="domain" description="7,8-dihydro-6-hydroxymethylpterin-pyrophosphokinase" evidence="8">
    <location>
        <begin position="10"/>
        <end position="138"/>
    </location>
</feature>
<reference evidence="9 10" key="1">
    <citation type="submission" date="2016-10" db="EMBL/GenBank/DDBJ databases">
        <authorList>
            <person name="de Groot N.N."/>
        </authorList>
    </citation>
    <scope>NUCLEOTIDE SEQUENCE [LARGE SCALE GENOMIC DNA]</scope>
    <source>
        <strain evidence="9 10">DSM 18438</strain>
    </source>
</reference>
<dbReference type="NCBIfam" id="TIGR01498">
    <property type="entry name" value="folK"/>
    <property type="match status" value="1"/>
</dbReference>
<dbReference type="Proteomes" id="UP000199058">
    <property type="component" value="Unassembled WGS sequence"/>
</dbReference>